<dbReference type="BioCyc" id="HINF375063:G119K-874-MONOMER"/>
<organism evidence="5 6">
    <name type="scientific">Haemophilus influenzae 22.4-21</name>
    <dbReference type="NCBI Taxonomy" id="375063"/>
    <lineage>
        <taxon>Bacteria</taxon>
        <taxon>Pseudomonadati</taxon>
        <taxon>Pseudomonadota</taxon>
        <taxon>Gammaproteobacteria</taxon>
        <taxon>Pasteurellales</taxon>
        <taxon>Pasteurellaceae</taxon>
        <taxon>Haemophilus</taxon>
    </lineage>
</organism>
<reference evidence="5 6" key="1">
    <citation type="journal article" date="2007" name="Genome Biol.">
        <title>Characterization and modeling of the Haemophilus influenzae core and supragenomes based on the complete genomic sequences of Rd and 12 clinical nontypeable strains.</title>
        <authorList>
            <person name="Hogg J.S."/>
            <person name="Hu F.Z."/>
            <person name="Janto B."/>
            <person name="Boissy R."/>
            <person name="Hayes J."/>
            <person name="Keefe R."/>
            <person name="Post J.C."/>
            <person name="Ehrlich G.D."/>
        </authorList>
    </citation>
    <scope>NUCLEOTIDE SEQUENCE [LARGE SCALE GENOMIC DNA]</scope>
    <source>
        <strain evidence="5 6">22.4-21</strain>
    </source>
</reference>
<dbReference type="Gene3D" id="2.40.100.10">
    <property type="entry name" value="Cyclophilin-like"/>
    <property type="match status" value="1"/>
</dbReference>
<dbReference type="AlphaFoldDB" id="A4NXI0"/>
<feature type="domain" description="Carboxyltransferase" evidence="4">
    <location>
        <begin position="1"/>
        <end position="84"/>
    </location>
</feature>
<evidence type="ECO:0000259" key="4">
    <source>
        <dbReference type="SMART" id="SM00796"/>
    </source>
</evidence>
<name>A4NXI0_HAEIF</name>
<dbReference type="EMBL" id="AAZJ01000004">
    <property type="protein sequence ID" value="EDK14028.1"/>
    <property type="molecule type" value="Genomic_DNA"/>
</dbReference>
<accession>A4NXI0</accession>
<dbReference type="SUPFAM" id="SSF50891">
    <property type="entry name" value="Cyclophilin-like"/>
    <property type="match status" value="1"/>
</dbReference>
<keyword evidence="1" id="KW-0547">Nucleotide-binding</keyword>
<dbReference type="GO" id="GO:0005524">
    <property type="term" value="F:ATP binding"/>
    <property type="evidence" value="ECO:0007669"/>
    <property type="project" value="UniProtKB-KW"/>
</dbReference>
<dbReference type="NCBIfam" id="TIGR00370">
    <property type="entry name" value="5-oxoprolinase subunit PxpB"/>
    <property type="match status" value="1"/>
</dbReference>
<sequence length="99" mass="10693">MHSEPIYTVYMIGFQAGFPYLGGLPENLHTPRRATPRTVVPAGSVGIGGVQTGIYPFSSPGGWQLIGYTKQALFDKNQVQPTLLQAGDTVKFIVEGIEL</sequence>
<evidence type="ECO:0000256" key="2">
    <source>
        <dbReference type="ARBA" id="ARBA00022801"/>
    </source>
</evidence>
<protein>
    <recommendedName>
        <fullName evidence="4">Carboxyltransferase domain-containing protein</fullName>
    </recommendedName>
</protein>
<dbReference type="SMART" id="SM00796">
    <property type="entry name" value="AHS1"/>
    <property type="match status" value="1"/>
</dbReference>
<evidence type="ECO:0000256" key="1">
    <source>
        <dbReference type="ARBA" id="ARBA00022741"/>
    </source>
</evidence>
<dbReference type="InterPro" id="IPR029000">
    <property type="entry name" value="Cyclophilin-like_dom_sf"/>
</dbReference>
<keyword evidence="2" id="KW-0378">Hydrolase</keyword>
<keyword evidence="3" id="KW-0067">ATP-binding</keyword>
<gene>
    <name evidence="5" type="ORF">CGSHiR3021_08031</name>
</gene>
<dbReference type="Proteomes" id="UP000005596">
    <property type="component" value="Unassembled WGS sequence"/>
</dbReference>
<dbReference type="Pfam" id="PF02682">
    <property type="entry name" value="CT_C_D"/>
    <property type="match status" value="1"/>
</dbReference>
<dbReference type="GO" id="GO:0016787">
    <property type="term" value="F:hydrolase activity"/>
    <property type="evidence" value="ECO:0007669"/>
    <property type="project" value="UniProtKB-KW"/>
</dbReference>
<dbReference type="InterPro" id="IPR010016">
    <property type="entry name" value="PxpB"/>
</dbReference>
<dbReference type="PANTHER" id="PTHR34698:SF2">
    <property type="entry name" value="5-OXOPROLINASE SUBUNIT B"/>
    <property type="match status" value="1"/>
</dbReference>
<proteinExistence type="predicted"/>
<dbReference type="PANTHER" id="PTHR34698">
    <property type="entry name" value="5-OXOPROLINASE SUBUNIT B"/>
    <property type="match status" value="1"/>
</dbReference>
<evidence type="ECO:0000313" key="6">
    <source>
        <dbReference type="Proteomes" id="UP000005596"/>
    </source>
</evidence>
<dbReference type="InterPro" id="IPR003833">
    <property type="entry name" value="CT_C_D"/>
</dbReference>
<evidence type="ECO:0000313" key="5">
    <source>
        <dbReference type="EMBL" id="EDK14028.1"/>
    </source>
</evidence>
<evidence type="ECO:0000256" key="3">
    <source>
        <dbReference type="ARBA" id="ARBA00022840"/>
    </source>
</evidence>